<dbReference type="EMBL" id="NHPJ01000131">
    <property type="protein sequence ID" value="OYR54092.1"/>
    <property type="molecule type" value="Genomic_DNA"/>
</dbReference>
<dbReference type="InterPro" id="IPR003661">
    <property type="entry name" value="HisK_dim/P_dom"/>
</dbReference>
<dbReference type="InterPro" id="IPR001789">
    <property type="entry name" value="Sig_transdc_resp-reg_receiver"/>
</dbReference>
<evidence type="ECO:0000259" key="10">
    <source>
        <dbReference type="PROSITE" id="PS50112"/>
    </source>
</evidence>
<dbReference type="CDD" id="cd00130">
    <property type="entry name" value="PAS"/>
    <property type="match status" value="1"/>
</dbReference>
<organism evidence="12 13">
    <name type="scientific">Halorubrum halodurans</name>
    <dbReference type="NCBI Taxonomy" id="1383851"/>
    <lineage>
        <taxon>Archaea</taxon>
        <taxon>Methanobacteriati</taxon>
        <taxon>Methanobacteriota</taxon>
        <taxon>Stenosarchaea group</taxon>
        <taxon>Halobacteria</taxon>
        <taxon>Halobacteriales</taxon>
        <taxon>Haloferacaceae</taxon>
        <taxon>Halorubrum</taxon>
    </lineage>
</organism>
<dbReference type="CDD" id="cd00156">
    <property type="entry name" value="REC"/>
    <property type="match status" value="1"/>
</dbReference>
<dbReference type="SUPFAM" id="SSF52172">
    <property type="entry name" value="CheY-like"/>
    <property type="match status" value="1"/>
</dbReference>
<dbReference type="NCBIfam" id="TIGR00229">
    <property type="entry name" value="sensory_box"/>
    <property type="match status" value="1"/>
</dbReference>
<proteinExistence type="predicted"/>
<keyword evidence="4" id="KW-0808">Transferase</keyword>
<dbReference type="Gene3D" id="3.30.450.20">
    <property type="entry name" value="PAS domain"/>
    <property type="match status" value="1"/>
</dbReference>
<dbReference type="Gene3D" id="3.40.50.2300">
    <property type="match status" value="1"/>
</dbReference>
<dbReference type="Pfam" id="PF00072">
    <property type="entry name" value="Response_reg"/>
    <property type="match status" value="1"/>
</dbReference>
<evidence type="ECO:0000313" key="12">
    <source>
        <dbReference type="EMBL" id="OYR54092.1"/>
    </source>
</evidence>
<dbReference type="PANTHER" id="PTHR43711">
    <property type="entry name" value="TWO-COMPONENT HISTIDINE KINASE"/>
    <property type="match status" value="1"/>
</dbReference>
<dbReference type="InterPro" id="IPR011006">
    <property type="entry name" value="CheY-like_superfamily"/>
</dbReference>
<dbReference type="InterPro" id="IPR000014">
    <property type="entry name" value="PAS"/>
</dbReference>
<dbReference type="InterPro" id="IPR000700">
    <property type="entry name" value="PAS-assoc_C"/>
</dbReference>
<dbReference type="EC" id="2.7.13.3" evidence="2"/>
<dbReference type="Gene3D" id="3.30.565.10">
    <property type="entry name" value="Histidine kinase-like ATPase, C-terminal domain"/>
    <property type="match status" value="1"/>
</dbReference>
<dbReference type="CDD" id="cd00075">
    <property type="entry name" value="HATPase"/>
    <property type="match status" value="1"/>
</dbReference>
<dbReference type="SUPFAM" id="SSF47384">
    <property type="entry name" value="Homodimeric domain of signal transducing histidine kinase"/>
    <property type="match status" value="1"/>
</dbReference>
<evidence type="ECO:0000256" key="1">
    <source>
        <dbReference type="ARBA" id="ARBA00000085"/>
    </source>
</evidence>
<evidence type="ECO:0000256" key="4">
    <source>
        <dbReference type="ARBA" id="ARBA00022679"/>
    </source>
</evidence>
<dbReference type="InterPro" id="IPR003594">
    <property type="entry name" value="HATPase_dom"/>
</dbReference>
<dbReference type="PROSITE" id="PS50109">
    <property type="entry name" value="HIS_KIN"/>
    <property type="match status" value="1"/>
</dbReference>
<dbReference type="RefSeq" id="WP_094534311.1">
    <property type="nucleotide sequence ID" value="NZ_NHPJ01000131.1"/>
</dbReference>
<dbReference type="InterPro" id="IPR036890">
    <property type="entry name" value="HATPase_C_sf"/>
</dbReference>
<feature type="domain" description="PAC" evidence="11">
    <location>
        <begin position="214"/>
        <end position="266"/>
    </location>
</feature>
<dbReference type="Gene3D" id="1.10.287.130">
    <property type="match status" value="1"/>
</dbReference>
<dbReference type="InterPro" id="IPR005467">
    <property type="entry name" value="His_kinase_dom"/>
</dbReference>
<dbReference type="CDD" id="cd00082">
    <property type="entry name" value="HisKA"/>
    <property type="match status" value="1"/>
</dbReference>
<dbReference type="SMART" id="SM00091">
    <property type="entry name" value="PAS"/>
    <property type="match status" value="1"/>
</dbReference>
<feature type="modified residue" description="4-aspartylphosphate" evidence="7">
    <location>
        <position position="59"/>
    </location>
</feature>
<dbReference type="OrthoDB" id="8127at2157"/>
<evidence type="ECO:0000313" key="13">
    <source>
        <dbReference type="Proteomes" id="UP000216308"/>
    </source>
</evidence>
<dbReference type="InterPro" id="IPR004358">
    <property type="entry name" value="Sig_transdc_His_kin-like_C"/>
</dbReference>
<dbReference type="PROSITE" id="PS50110">
    <property type="entry name" value="RESPONSE_REGULATORY"/>
    <property type="match status" value="1"/>
</dbReference>
<evidence type="ECO:0000259" key="11">
    <source>
        <dbReference type="PROSITE" id="PS50113"/>
    </source>
</evidence>
<dbReference type="PROSITE" id="PS50112">
    <property type="entry name" value="PAS"/>
    <property type="match status" value="1"/>
</dbReference>
<dbReference type="PANTHER" id="PTHR43711:SF1">
    <property type="entry name" value="HISTIDINE KINASE 1"/>
    <property type="match status" value="1"/>
</dbReference>
<evidence type="ECO:0000259" key="8">
    <source>
        <dbReference type="PROSITE" id="PS50109"/>
    </source>
</evidence>
<dbReference type="Proteomes" id="UP000216308">
    <property type="component" value="Unassembled WGS sequence"/>
</dbReference>
<keyword evidence="3 7" id="KW-0597">Phosphoprotein</keyword>
<feature type="domain" description="Histidine kinase" evidence="8">
    <location>
        <begin position="277"/>
        <end position="467"/>
    </location>
</feature>
<sequence>MTGATAVSVLYVNDDADLRDLVSRRLERENDRLDVRTAESVDAAERIRSRSDVDCIVSDHHMPDRTGVEYLRSIRRDGEEIPFVLFTETGDEEVASEAISAGVTDYVIHRAIGDPSPLLARKVLSAVEHERTQRRIDRTSRQLRSVAEATDDALWIFSADWRELHFINSAYESVFGQPVEALRAEPRSFLDRINDEDVDRVERAMGRASAGDHVRIEYRVNTSAELQSWVESRCIPVTDERGDVDFISGFSRDVTDRKYYEASLVEKNEQLEQFASTVAHDLRNPLNVADGNVDLAREERDDPRLETTARALARMDELIDDLLTLAKRGAAIDERSAVPFESLVRSASENLLLPEATLEIVGSGTLRCDPDRTGEALENLLRNALDHGGESVTVTVGVLDGRNGFYVADDGPGIPESERETVFERGHTTSEHGSGFGLAIVDQVVAAHGWEIEVVTGSDGGARFEITGTDLEPADCDGPEPAGPES</sequence>
<dbReference type="AlphaFoldDB" id="A0A256ID45"/>
<keyword evidence="5" id="KW-0418">Kinase</keyword>
<dbReference type="SUPFAM" id="SSF55785">
    <property type="entry name" value="PYP-like sensor domain (PAS domain)"/>
    <property type="match status" value="1"/>
</dbReference>
<feature type="domain" description="PAS" evidence="10">
    <location>
        <begin position="139"/>
        <end position="212"/>
    </location>
</feature>
<evidence type="ECO:0000256" key="6">
    <source>
        <dbReference type="ARBA" id="ARBA00023012"/>
    </source>
</evidence>
<dbReference type="InterPro" id="IPR035965">
    <property type="entry name" value="PAS-like_dom_sf"/>
</dbReference>
<name>A0A256ID45_9EURY</name>
<evidence type="ECO:0000256" key="7">
    <source>
        <dbReference type="PROSITE-ProRule" id="PRU00169"/>
    </source>
</evidence>
<dbReference type="Pfam" id="PF02518">
    <property type="entry name" value="HATPase_c"/>
    <property type="match status" value="1"/>
</dbReference>
<dbReference type="SMART" id="SM00387">
    <property type="entry name" value="HATPase_c"/>
    <property type="match status" value="1"/>
</dbReference>
<evidence type="ECO:0000256" key="5">
    <source>
        <dbReference type="ARBA" id="ARBA00022777"/>
    </source>
</evidence>
<dbReference type="InterPro" id="IPR036097">
    <property type="entry name" value="HisK_dim/P_sf"/>
</dbReference>
<dbReference type="InterPro" id="IPR050736">
    <property type="entry name" value="Sensor_HK_Regulatory"/>
</dbReference>
<keyword evidence="13" id="KW-1185">Reference proteome</keyword>
<protein>
    <recommendedName>
        <fullName evidence="2">histidine kinase</fullName>
        <ecNumber evidence="2">2.7.13.3</ecNumber>
    </recommendedName>
</protein>
<comment type="caution">
    <text evidence="12">The sequence shown here is derived from an EMBL/GenBank/DDBJ whole genome shotgun (WGS) entry which is preliminary data.</text>
</comment>
<accession>A0A256ID45</accession>
<evidence type="ECO:0000256" key="2">
    <source>
        <dbReference type="ARBA" id="ARBA00012438"/>
    </source>
</evidence>
<dbReference type="InterPro" id="IPR013656">
    <property type="entry name" value="PAS_4"/>
</dbReference>
<feature type="domain" description="Response regulatory" evidence="9">
    <location>
        <begin position="8"/>
        <end position="124"/>
    </location>
</feature>
<dbReference type="GO" id="GO:0000155">
    <property type="term" value="F:phosphorelay sensor kinase activity"/>
    <property type="evidence" value="ECO:0007669"/>
    <property type="project" value="InterPro"/>
</dbReference>
<dbReference type="SMART" id="SM00388">
    <property type="entry name" value="HisKA"/>
    <property type="match status" value="1"/>
</dbReference>
<keyword evidence="6" id="KW-0902">Two-component regulatory system</keyword>
<evidence type="ECO:0000256" key="3">
    <source>
        <dbReference type="ARBA" id="ARBA00022553"/>
    </source>
</evidence>
<comment type="catalytic activity">
    <reaction evidence="1">
        <text>ATP + protein L-histidine = ADP + protein N-phospho-L-histidine.</text>
        <dbReference type="EC" id="2.7.13.3"/>
    </reaction>
</comment>
<gene>
    <name evidence="12" type="ORF">DJ70_14710</name>
</gene>
<reference evidence="12 13" key="1">
    <citation type="journal article" date="2014" name="Front. Microbiol.">
        <title>Population and genomic analysis of the genus Halorubrum.</title>
        <authorList>
            <person name="Fullmer M.S."/>
            <person name="Soucy S.M."/>
            <person name="Swithers K.S."/>
            <person name="Makkay A.M."/>
            <person name="Wheeler R."/>
            <person name="Ventosa A."/>
            <person name="Gogarten J.P."/>
            <person name="Papke R.T."/>
        </authorList>
    </citation>
    <scope>NUCLEOTIDE SEQUENCE [LARGE SCALE GENOMIC DNA]</scope>
    <source>
        <strain evidence="12 13">Cb34</strain>
    </source>
</reference>
<evidence type="ECO:0000259" key="9">
    <source>
        <dbReference type="PROSITE" id="PS50110"/>
    </source>
</evidence>
<dbReference type="SMART" id="SM00448">
    <property type="entry name" value="REC"/>
    <property type="match status" value="1"/>
</dbReference>
<dbReference type="Pfam" id="PF08448">
    <property type="entry name" value="PAS_4"/>
    <property type="match status" value="1"/>
</dbReference>
<dbReference type="SUPFAM" id="SSF55874">
    <property type="entry name" value="ATPase domain of HSP90 chaperone/DNA topoisomerase II/histidine kinase"/>
    <property type="match status" value="1"/>
</dbReference>
<dbReference type="PROSITE" id="PS50113">
    <property type="entry name" value="PAC"/>
    <property type="match status" value="1"/>
</dbReference>
<dbReference type="PRINTS" id="PR00344">
    <property type="entry name" value="BCTRLSENSOR"/>
</dbReference>
<dbReference type="Pfam" id="PF00512">
    <property type="entry name" value="HisKA"/>
    <property type="match status" value="1"/>
</dbReference>